<dbReference type="Proteomes" id="UP000239522">
    <property type="component" value="Unassembled WGS sequence"/>
</dbReference>
<accession>A0A2S7KYC2</accession>
<dbReference type="SUPFAM" id="SSF55486">
    <property type="entry name" value="Metalloproteases ('zincins'), catalytic domain"/>
    <property type="match status" value="1"/>
</dbReference>
<evidence type="ECO:0000313" key="2">
    <source>
        <dbReference type="EMBL" id="PQB07610.1"/>
    </source>
</evidence>
<keyword evidence="2" id="KW-0378">Hydrolase</keyword>
<sequence length="936" mass="110017">MKNYFNIIVFCFLISVISFAQENKISIKSTFNPDKDELLIQQEIVFYNSSDSILTNIYLHNWANSFRDRKTPLSKRLIKDFRKNLYFANEKALGETTIKNLSVNYENTGFFEVEKHADIINVPLLKSLKPKDSAQIEITYIVKIPSAAFTSYGKTKEGYHLRFWYITPAVYNNGWQLMSNLNIDDLYECPTDFIVEIDVPKNYVVESNLYEYKTEKENFTNYYLIGKNKTDIILSINKTRQLKTFKTKSTTVYTDLFPLEIDYDAATNILNRELLFIEKFLGKYPHNEIYVDKITQSKDPVYGLSQLPSFLRPFSDSFKWDVTMFKALSRKYIENTLLLNKRDDYWILDGLQNYLMLEYVQEFYPDTKLLGEISNKWFLKNYHISKQNFNDKYPLIHQFVSRTFLDQALTTSADSLSNFNRKIASKYKAGLGFRYLKGYLGDSILNSSIKEFYQNHSTKTISSADFRKILSSKTSKEIDWFFNDFIKTNKKIDYTIDDVLVKGDSLEVTIRNKRNITAPVLLYGLKDKEIKYKRWFTDIENSKTVTIPKEDFNKVSLNYEDLYPELNTLDNWKSLENKIFNKPLKFTLIKDIQDPYYTQIFYQPDVNYNFYNGIILGVKLHNKPLIKRNLELKFAPSYATKSNTVIGKFSALYNQYLEETKVYKIMYGISGVTLDYAPELSYRAFVPFVNIVFKRKSLRDATSESLIAKLVHIDKEVAPTAIRTDLDNYSIFNLSYNYVNPDIIKEFRYNFSLEAAEKFSKLAVDLRFRSLSTSDTQLDFRFFAGAFLNNKTEGDYFSFGLDRANDYLFQLNYYGRSEDTGFFSKQFIIAEGGFKSVLPTRFANQYMFAFNSSFGLWRWIEFYNDVAFLKNKNNPIYFGYNNGIRFNFVHNIFEVYFPLYSNNGWEISQGAYPQKIRFTLTADVNSIYNFFRRGFL</sequence>
<feature type="signal peptide" evidence="1">
    <location>
        <begin position="1"/>
        <end position="20"/>
    </location>
</feature>
<protein>
    <submittedName>
        <fullName evidence="2">Aminopeptidase</fullName>
    </submittedName>
</protein>
<dbReference type="InterPro" id="IPR027268">
    <property type="entry name" value="Peptidase_M4/M1_CTD_sf"/>
</dbReference>
<dbReference type="GO" id="GO:0004177">
    <property type="term" value="F:aminopeptidase activity"/>
    <property type="evidence" value="ECO:0007669"/>
    <property type="project" value="UniProtKB-KW"/>
</dbReference>
<proteinExistence type="predicted"/>
<evidence type="ECO:0000256" key="1">
    <source>
        <dbReference type="SAM" id="SignalP"/>
    </source>
</evidence>
<name>A0A2S7KYC2_9FLAO</name>
<keyword evidence="2" id="KW-0645">Protease</keyword>
<organism evidence="2 3">
    <name type="scientific">Polaribacter filamentus</name>
    <dbReference type="NCBI Taxonomy" id="53483"/>
    <lineage>
        <taxon>Bacteria</taxon>
        <taxon>Pseudomonadati</taxon>
        <taxon>Bacteroidota</taxon>
        <taxon>Flavobacteriia</taxon>
        <taxon>Flavobacteriales</taxon>
        <taxon>Flavobacteriaceae</taxon>
    </lineage>
</organism>
<keyword evidence="3" id="KW-1185">Reference proteome</keyword>
<keyword evidence="2" id="KW-0031">Aminopeptidase</keyword>
<dbReference type="AlphaFoldDB" id="A0A2S7KYC2"/>
<comment type="caution">
    <text evidence="2">The sequence shown here is derived from an EMBL/GenBank/DDBJ whole genome shotgun (WGS) entry which is preliminary data.</text>
</comment>
<dbReference type="Gene3D" id="1.10.390.10">
    <property type="entry name" value="Neutral Protease Domain 2"/>
    <property type="match status" value="1"/>
</dbReference>
<gene>
    <name evidence="2" type="ORF">BST83_10910</name>
</gene>
<feature type="chain" id="PRO_5015684948" evidence="1">
    <location>
        <begin position="21"/>
        <end position="936"/>
    </location>
</feature>
<dbReference type="OrthoDB" id="9813075at2"/>
<evidence type="ECO:0000313" key="3">
    <source>
        <dbReference type="Proteomes" id="UP000239522"/>
    </source>
</evidence>
<keyword evidence="1" id="KW-0732">Signal</keyword>
<dbReference type="RefSeq" id="WP_104809819.1">
    <property type="nucleotide sequence ID" value="NZ_MQUA01000013.1"/>
</dbReference>
<dbReference type="EMBL" id="MQUA01000013">
    <property type="protein sequence ID" value="PQB07610.1"/>
    <property type="molecule type" value="Genomic_DNA"/>
</dbReference>
<reference evidence="2 3" key="1">
    <citation type="submission" date="2016-11" db="EMBL/GenBank/DDBJ databases">
        <title>Trade-off between light-utilization and light-protection in marine flavobacteria.</title>
        <authorList>
            <person name="Kumagai Y."/>
        </authorList>
    </citation>
    <scope>NUCLEOTIDE SEQUENCE [LARGE SCALE GENOMIC DNA]</scope>
    <source>
        <strain evidence="2 3">ATCC 700397</strain>
    </source>
</reference>